<reference evidence="1" key="1">
    <citation type="submission" date="2021-02" db="EMBL/GenBank/DDBJ databases">
        <authorList>
            <person name="Nowell W R."/>
        </authorList>
    </citation>
    <scope>NUCLEOTIDE SEQUENCE</scope>
</reference>
<sequence>FRLFIKLIGIMQLQQLTDEPCKIRIDSNDRQPDLSLANNAILKQNLTSLASSTTINEYSDLKSELTHCNSEYIQRAD</sequence>
<dbReference type="AlphaFoldDB" id="A0A8S3GD14"/>
<dbReference type="EMBL" id="CAJOBI010292865">
    <property type="protein sequence ID" value="CAF5160497.1"/>
    <property type="molecule type" value="Genomic_DNA"/>
</dbReference>
<evidence type="ECO:0000313" key="1">
    <source>
        <dbReference type="EMBL" id="CAF5160497.1"/>
    </source>
</evidence>
<comment type="caution">
    <text evidence="1">The sequence shown here is derived from an EMBL/GenBank/DDBJ whole genome shotgun (WGS) entry which is preliminary data.</text>
</comment>
<name>A0A8S3GD14_9BILA</name>
<gene>
    <name evidence="1" type="ORF">SMN809_LOCUS64520</name>
</gene>
<proteinExistence type="predicted"/>
<feature type="non-terminal residue" evidence="1">
    <location>
        <position position="77"/>
    </location>
</feature>
<feature type="non-terminal residue" evidence="1">
    <location>
        <position position="1"/>
    </location>
</feature>
<dbReference type="Proteomes" id="UP000676336">
    <property type="component" value="Unassembled WGS sequence"/>
</dbReference>
<organism evidence="1 2">
    <name type="scientific">Rotaria magnacalcarata</name>
    <dbReference type="NCBI Taxonomy" id="392030"/>
    <lineage>
        <taxon>Eukaryota</taxon>
        <taxon>Metazoa</taxon>
        <taxon>Spiralia</taxon>
        <taxon>Gnathifera</taxon>
        <taxon>Rotifera</taxon>
        <taxon>Eurotatoria</taxon>
        <taxon>Bdelloidea</taxon>
        <taxon>Philodinida</taxon>
        <taxon>Philodinidae</taxon>
        <taxon>Rotaria</taxon>
    </lineage>
</organism>
<protein>
    <submittedName>
        <fullName evidence="1">Uncharacterized protein</fullName>
    </submittedName>
</protein>
<accession>A0A8S3GD14</accession>
<evidence type="ECO:0000313" key="2">
    <source>
        <dbReference type="Proteomes" id="UP000676336"/>
    </source>
</evidence>